<organism evidence="1 2">
    <name type="scientific">Haloterrigena gelatinilytica</name>
    <dbReference type="NCBI Taxonomy" id="2741724"/>
    <lineage>
        <taxon>Archaea</taxon>
        <taxon>Methanobacteriati</taxon>
        <taxon>Methanobacteriota</taxon>
        <taxon>Stenosarchaea group</taxon>
        <taxon>Halobacteria</taxon>
        <taxon>Halobacteriales</taxon>
        <taxon>Natrialbaceae</taxon>
        <taxon>Haloterrigena</taxon>
    </lineage>
</organism>
<sequence length="46" mass="5207">MELEDVDVEVVPESALETVVQNKVARVRYPDEIDDTDTISGEQSRE</sequence>
<reference evidence="1" key="1">
    <citation type="submission" date="2020-06" db="EMBL/GenBank/DDBJ databases">
        <title>Haloterrigena sp. nov., an extremely halophilic archaeon isolated from a saline sediment.</title>
        <authorList>
            <person name="Liu B.-B."/>
        </authorList>
    </citation>
    <scope>NUCLEOTIDE SEQUENCE</scope>
    <source>
        <strain evidence="1">SYSU A121-1</strain>
    </source>
</reference>
<comment type="caution">
    <text evidence="1">The sequence shown here is derived from an EMBL/GenBank/DDBJ whole genome shotgun (WGS) entry which is preliminary data.</text>
</comment>
<dbReference type="EMBL" id="JABURA010000001">
    <property type="protein sequence ID" value="NUB90446.1"/>
    <property type="molecule type" value="Genomic_DNA"/>
</dbReference>
<protein>
    <submittedName>
        <fullName evidence="1">Uncharacterized protein</fullName>
    </submittedName>
</protein>
<dbReference type="AlphaFoldDB" id="A0A8J8KEC4"/>
<dbReference type="Proteomes" id="UP000728647">
    <property type="component" value="Unassembled WGS sequence"/>
</dbReference>
<accession>A0A8J8KEC4</accession>
<name>A0A8J8KEC4_9EURY</name>
<proteinExistence type="predicted"/>
<dbReference type="RefSeq" id="WP_174701441.1">
    <property type="nucleotide sequence ID" value="NZ_JABURA010000001.1"/>
</dbReference>
<gene>
    <name evidence="1" type="ORF">HT576_05280</name>
</gene>
<evidence type="ECO:0000313" key="1">
    <source>
        <dbReference type="EMBL" id="NUB90446.1"/>
    </source>
</evidence>
<evidence type="ECO:0000313" key="2">
    <source>
        <dbReference type="Proteomes" id="UP000728647"/>
    </source>
</evidence>